<name>A0A1I7UBR7_9PELO</name>
<reference evidence="2" key="1">
    <citation type="submission" date="2016-11" db="UniProtKB">
        <authorList>
            <consortium name="WormBaseParasite"/>
        </authorList>
    </citation>
    <scope>IDENTIFICATION</scope>
</reference>
<organism evidence="1 2">
    <name type="scientific">Caenorhabditis tropicalis</name>
    <dbReference type="NCBI Taxonomy" id="1561998"/>
    <lineage>
        <taxon>Eukaryota</taxon>
        <taxon>Metazoa</taxon>
        <taxon>Ecdysozoa</taxon>
        <taxon>Nematoda</taxon>
        <taxon>Chromadorea</taxon>
        <taxon>Rhabditida</taxon>
        <taxon>Rhabditina</taxon>
        <taxon>Rhabditomorpha</taxon>
        <taxon>Rhabditoidea</taxon>
        <taxon>Rhabditidae</taxon>
        <taxon>Peloderinae</taxon>
        <taxon>Caenorhabditis</taxon>
    </lineage>
</organism>
<keyword evidence="1" id="KW-1185">Reference proteome</keyword>
<proteinExistence type="predicted"/>
<dbReference type="WBParaSite" id="Csp11.Scaffold629.g7729.t1">
    <property type="protein sequence ID" value="Csp11.Scaffold629.g7729.t1"/>
    <property type="gene ID" value="Csp11.Scaffold629.g7729"/>
</dbReference>
<dbReference type="Proteomes" id="UP000095282">
    <property type="component" value="Unplaced"/>
</dbReference>
<evidence type="ECO:0000313" key="1">
    <source>
        <dbReference type="Proteomes" id="UP000095282"/>
    </source>
</evidence>
<accession>A0A1I7UBR7</accession>
<dbReference type="AlphaFoldDB" id="A0A1I7UBR7"/>
<protein>
    <submittedName>
        <fullName evidence="2">Ovule protein</fullName>
    </submittedName>
</protein>
<evidence type="ECO:0000313" key="2">
    <source>
        <dbReference type="WBParaSite" id="Csp11.Scaffold629.g7729.t1"/>
    </source>
</evidence>
<sequence>MVKTLEYFDVDGQRIKTLFSPEYSFLWIKLLVPMILIVDSYHEKLSIFFFDIFSICEEDPSTPTHFFYSQT</sequence>